<dbReference type="SUPFAM" id="SSF53756">
    <property type="entry name" value="UDP-Glycosyltransferase/glycogen phosphorylase"/>
    <property type="match status" value="1"/>
</dbReference>
<dbReference type="Pfam" id="PF13439">
    <property type="entry name" value="Glyco_transf_4"/>
    <property type="match status" value="1"/>
</dbReference>
<dbReference type="AlphaFoldDB" id="A0A4Q1K7Q2"/>
<gene>
    <name evidence="3" type="ORF">EQG61_10210</name>
</gene>
<name>A0A4Q1K7Q2_9FLAO</name>
<dbReference type="EMBL" id="SBKN01000006">
    <property type="protein sequence ID" value="RXR21848.1"/>
    <property type="molecule type" value="Genomic_DNA"/>
</dbReference>
<keyword evidence="4" id="KW-1185">Reference proteome</keyword>
<dbReference type="PANTHER" id="PTHR12526:SF630">
    <property type="entry name" value="GLYCOSYLTRANSFERASE"/>
    <property type="match status" value="1"/>
</dbReference>
<dbReference type="GO" id="GO:0016757">
    <property type="term" value="F:glycosyltransferase activity"/>
    <property type="evidence" value="ECO:0007669"/>
    <property type="project" value="InterPro"/>
</dbReference>
<feature type="domain" description="Glycosyltransferase subfamily 4-like N-terminal" evidence="2">
    <location>
        <begin position="12"/>
        <end position="153"/>
    </location>
</feature>
<dbReference type="OrthoDB" id="823685at2"/>
<evidence type="ECO:0000313" key="3">
    <source>
        <dbReference type="EMBL" id="RXR21848.1"/>
    </source>
</evidence>
<dbReference type="RefSeq" id="WP_129461822.1">
    <property type="nucleotide sequence ID" value="NZ_SBKN01000006.1"/>
</dbReference>
<protein>
    <submittedName>
        <fullName evidence="3">Glycosyltransferase</fullName>
    </submittedName>
</protein>
<evidence type="ECO:0000259" key="2">
    <source>
        <dbReference type="Pfam" id="PF13439"/>
    </source>
</evidence>
<dbReference type="InterPro" id="IPR028098">
    <property type="entry name" value="Glyco_trans_4-like_N"/>
</dbReference>
<reference evidence="4" key="1">
    <citation type="submission" date="2019-01" db="EMBL/GenBank/DDBJ databases">
        <title>Cytophagaceae bacterium strain CAR-16.</title>
        <authorList>
            <person name="Chen W.-M."/>
        </authorList>
    </citation>
    <scope>NUCLEOTIDE SEQUENCE [LARGE SCALE GENOMIC DNA]</scope>
    <source>
        <strain evidence="4">WWJ-16</strain>
    </source>
</reference>
<evidence type="ECO:0000313" key="4">
    <source>
        <dbReference type="Proteomes" id="UP000289857"/>
    </source>
</evidence>
<evidence type="ECO:0000259" key="1">
    <source>
        <dbReference type="Pfam" id="PF00534"/>
    </source>
</evidence>
<dbReference type="InterPro" id="IPR001296">
    <property type="entry name" value="Glyco_trans_1"/>
</dbReference>
<accession>A0A4Q1K7Q2</accession>
<sequence>MRIAQIIDSLEIGGAEKMAVNYANAMVTAAAFSALITTRKEGPLKAQLHKEVAYFYMQRTSKIDVSAILRLRKFCKAHQINYVQAHSSSFFTAFLLKIVMPSIQIIWHDHNGLSEFISSQKTRVLQLCSFFFKGIVVVNYKLKTWAEKTLHCPSVLYLPNFTLLDTTVPLQTDLKGIAGKRIVCLANLRFQKNHHLLLEVAEKVKQSHPDWTFHLVGKDFEDDYSKAINATWRAKELTHTVFFYGTCQDIAAILQQSAVAIITSQSEGLPVAMLEYGLSKLPVVSTEVGEIPLIIKEGENGMLVPNYNHDIFYTKLVQLLDNPELRLTLGEGLYSTIDQKHSEKAIVAQFKNWVATL</sequence>
<keyword evidence="3" id="KW-0808">Transferase</keyword>
<dbReference type="PANTHER" id="PTHR12526">
    <property type="entry name" value="GLYCOSYLTRANSFERASE"/>
    <property type="match status" value="1"/>
</dbReference>
<dbReference type="Pfam" id="PF00534">
    <property type="entry name" value="Glycos_transf_1"/>
    <property type="match status" value="1"/>
</dbReference>
<comment type="caution">
    <text evidence="3">The sequence shown here is derived from an EMBL/GenBank/DDBJ whole genome shotgun (WGS) entry which is preliminary data.</text>
</comment>
<dbReference type="Proteomes" id="UP000289857">
    <property type="component" value="Unassembled WGS sequence"/>
</dbReference>
<dbReference type="CDD" id="cd03811">
    <property type="entry name" value="GT4_GT28_WabH-like"/>
    <property type="match status" value="1"/>
</dbReference>
<dbReference type="Gene3D" id="3.40.50.2000">
    <property type="entry name" value="Glycogen Phosphorylase B"/>
    <property type="match status" value="2"/>
</dbReference>
<proteinExistence type="predicted"/>
<organism evidence="3 4">
    <name type="scientific">Flavobacterium stagni</name>
    <dbReference type="NCBI Taxonomy" id="2506421"/>
    <lineage>
        <taxon>Bacteria</taxon>
        <taxon>Pseudomonadati</taxon>
        <taxon>Bacteroidota</taxon>
        <taxon>Flavobacteriia</taxon>
        <taxon>Flavobacteriales</taxon>
        <taxon>Flavobacteriaceae</taxon>
        <taxon>Flavobacterium</taxon>
    </lineage>
</organism>
<feature type="domain" description="Glycosyl transferase family 1" evidence="1">
    <location>
        <begin position="180"/>
        <end position="331"/>
    </location>
</feature>